<evidence type="ECO:0000256" key="7">
    <source>
        <dbReference type="ARBA" id="ARBA00022676"/>
    </source>
</evidence>
<evidence type="ECO:0000256" key="10">
    <source>
        <dbReference type="ARBA" id="ARBA00022723"/>
    </source>
</evidence>
<dbReference type="PANTHER" id="PTHR46025">
    <property type="entry name" value="XYLOSYLTRANSFERASE OXT"/>
    <property type="match status" value="1"/>
</dbReference>
<evidence type="ECO:0000256" key="13">
    <source>
        <dbReference type="ARBA" id="ARBA00022989"/>
    </source>
</evidence>
<evidence type="ECO:0000256" key="15">
    <source>
        <dbReference type="ARBA" id="ARBA00023136"/>
    </source>
</evidence>
<dbReference type="UniPathway" id="UPA00755"/>
<keyword evidence="7" id="KW-0328">Glycosyltransferase</keyword>
<dbReference type="Pfam" id="PF02485">
    <property type="entry name" value="Branch"/>
    <property type="match status" value="1"/>
</dbReference>
<dbReference type="WBParaSite" id="HPLM_0001417801-mRNA-1">
    <property type="protein sequence ID" value="HPLM_0001417801-mRNA-1"/>
    <property type="gene ID" value="HPLM_0001417801"/>
</dbReference>
<evidence type="ECO:0000256" key="16">
    <source>
        <dbReference type="ARBA" id="ARBA00023157"/>
    </source>
</evidence>
<comment type="catalytic activity">
    <reaction evidence="19">
        <text>UDP-alpha-D-xylose + L-seryl-[protein] = 3-O-(beta-D-xylosyl)-L-seryl-[protein] + UDP + H(+)</text>
        <dbReference type="Rhea" id="RHEA:50192"/>
        <dbReference type="Rhea" id="RHEA-COMP:9863"/>
        <dbReference type="Rhea" id="RHEA-COMP:12567"/>
        <dbReference type="ChEBI" id="CHEBI:15378"/>
        <dbReference type="ChEBI" id="CHEBI:29999"/>
        <dbReference type="ChEBI" id="CHEBI:57632"/>
        <dbReference type="ChEBI" id="CHEBI:58223"/>
        <dbReference type="ChEBI" id="CHEBI:132085"/>
        <dbReference type="EC" id="2.4.2.26"/>
    </reaction>
</comment>
<evidence type="ECO:0000256" key="4">
    <source>
        <dbReference type="ARBA" id="ARBA00005093"/>
    </source>
</evidence>
<dbReference type="InterPro" id="IPR002889">
    <property type="entry name" value="WSC_carb-bd"/>
</dbReference>
<evidence type="ECO:0000256" key="3">
    <source>
        <dbReference type="ARBA" id="ARBA00004840"/>
    </source>
</evidence>
<dbReference type="InterPro" id="IPR043538">
    <property type="entry name" value="XYLT"/>
</dbReference>
<dbReference type="GO" id="GO:0005789">
    <property type="term" value="C:endoplasmic reticulum membrane"/>
    <property type="evidence" value="ECO:0007669"/>
    <property type="project" value="UniProtKB-SubCell"/>
</dbReference>
<evidence type="ECO:0000313" key="23">
    <source>
        <dbReference type="Proteomes" id="UP000268014"/>
    </source>
</evidence>
<reference evidence="22 23" key="2">
    <citation type="submission" date="2018-11" db="EMBL/GenBank/DDBJ databases">
        <authorList>
            <consortium name="Pathogen Informatics"/>
        </authorList>
    </citation>
    <scope>NUCLEOTIDE SEQUENCE [LARGE SCALE GENOMIC DNA]</scope>
    <source>
        <strain evidence="22 23">MHpl1</strain>
    </source>
</reference>
<comment type="similarity">
    <text evidence="5">Belongs to the glycosyltransferase 14 family. XylT subfamily.</text>
</comment>
<dbReference type="InterPro" id="IPR003406">
    <property type="entry name" value="Glyco_trans_14"/>
</dbReference>
<evidence type="ECO:0000256" key="1">
    <source>
        <dbReference type="ARBA" id="ARBA00004323"/>
    </source>
</evidence>
<evidence type="ECO:0000256" key="12">
    <source>
        <dbReference type="ARBA" id="ARBA00022968"/>
    </source>
</evidence>
<keyword evidence="23" id="KW-1185">Reference proteome</keyword>
<evidence type="ECO:0000256" key="2">
    <source>
        <dbReference type="ARBA" id="ARBA00004648"/>
    </source>
</evidence>
<dbReference type="STRING" id="6290.A0A0N4WRQ1"/>
<evidence type="ECO:0000256" key="18">
    <source>
        <dbReference type="ARBA" id="ARBA00042865"/>
    </source>
</evidence>
<evidence type="ECO:0000256" key="17">
    <source>
        <dbReference type="ARBA" id="ARBA00023180"/>
    </source>
</evidence>
<dbReference type="AlphaFoldDB" id="A0A0N4WRQ1"/>
<dbReference type="GO" id="GO:0015012">
    <property type="term" value="P:heparan sulfate proteoglycan biosynthetic process"/>
    <property type="evidence" value="ECO:0007669"/>
    <property type="project" value="UniProtKB-UniPathway"/>
</dbReference>
<proteinExistence type="inferred from homology"/>
<comment type="pathway">
    <text evidence="4">Glycan metabolism; heparan sulfate biosynthesis.</text>
</comment>
<evidence type="ECO:0000313" key="24">
    <source>
        <dbReference type="WBParaSite" id="HPLM_0001417801-mRNA-1"/>
    </source>
</evidence>
<keyword evidence="14" id="KW-0333">Golgi apparatus</keyword>
<evidence type="ECO:0000256" key="11">
    <source>
        <dbReference type="ARBA" id="ARBA00022824"/>
    </source>
</evidence>
<comment type="pathway">
    <text evidence="3">Glycan metabolism; chondroitin sulfate biosynthesis.</text>
</comment>
<dbReference type="GO" id="GO:0000139">
    <property type="term" value="C:Golgi membrane"/>
    <property type="evidence" value="ECO:0007669"/>
    <property type="project" value="UniProtKB-SubCell"/>
</dbReference>
<keyword evidence="15 20" id="KW-0472">Membrane</keyword>
<dbReference type="UniPathway" id="UPA00756"/>
<keyword evidence="10" id="KW-0479">Metal-binding</keyword>
<protein>
    <recommendedName>
        <fullName evidence="6">protein xylosyltransferase</fullName>
        <ecNumber evidence="6">2.4.2.26</ecNumber>
    </recommendedName>
    <alternativeName>
        <fullName evidence="18">Peptide O-xylosyltransferase</fullName>
    </alternativeName>
</protein>
<dbReference type="GO" id="GO:0030158">
    <property type="term" value="F:protein xylosyltransferase activity"/>
    <property type="evidence" value="ECO:0007669"/>
    <property type="project" value="UniProtKB-EC"/>
</dbReference>
<dbReference type="SMART" id="SM00321">
    <property type="entry name" value="WSC"/>
    <property type="match status" value="1"/>
</dbReference>
<evidence type="ECO:0000313" key="22">
    <source>
        <dbReference type="EMBL" id="VDO52086.1"/>
    </source>
</evidence>
<organism evidence="24">
    <name type="scientific">Haemonchus placei</name>
    <name type="common">Barber's pole worm</name>
    <dbReference type="NCBI Taxonomy" id="6290"/>
    <lineage>
        <taxon>Eukaryota</taxon>
        <taxon>Metazoa</taxon>
        <taxon>Ecdysozoa</taxon>
        <taxon>Nematoda</taxon>
        <taxon>Chromadorea</taxon>
        <taxon>Rhabditida</taxon>
        <taxon>Rhabditina</taxon>
        <taxon>Rhabditomorpha</taxon>
        <taxon>Strongyloidea</taxon>
        <taxon>Trichostrongylidae</taxon>
        <taxon>Haemonchus</taxon>
    </lineage>
</organism>
<dbReference type="EMBL" id="UZAF01018471">
    <property type="protein sequence ID" value="VDO52086.1"/>
    <property type="molecule type" value="Genomic_DNA"/>
</dbReference>
<dbReference type="OrthoDB" id="2019572at2759"/>
<evidence type="ECO:0000256" key="5">
    <source>
        <dbReference type="ARBA" id="ARBA00010195"/>
    </source>
</evidence>
<keyword evidence="11" id="KW-0256">Endoplasmic reticulum</keyword>
<feature type="domain" description="WSC" evidence="21">
    <location>
        <begin position="114"/>
        <end position="207"/>
    </location>
</feature>
<evidence type="ECO:0000256" key="8">
    <source>
        <dbReference type="ARBA" id="ARBA00022679"/>
    </source>
</evidence>
<feature type="transmembrane region" description="Helical" evidence="20">
    <location>
        <begin position="6"/>
        <end position="22"/>
    </location>
</feature>
<keyword evidence="13 20" id="KW-1133">Transmembrane helix</keyword>
<keyword evidence="8" id="KW-0808">Transferase</keyword>
<accession>A0A0N4WRQ1</accession>
<dbReference type="PROSITE" id="PS51212">
    <property type="entry name" value="WSC"/>
    <property type="match status" value="1"/>
</dbReference>
<sequence length="535" mass="61019">MYIVAGTILFFFLNLYFIYVYVQNQSENQLGKAVAVQHQLQSRESHSLHPGAVTPNSNLYSCNITDPLALSALARVKTESCMKKISDAACRLKNGAFHEQFPESQCSNHDSLLIDLSVGCFEDYKNNRSLNGFSYEFKNDNSAEKCRSLCYRAGFVYYGLEFGRECFCGDSISSKPLSQEKCNEYKCSGNKTQFCGGFNAVAVFHTGLKRVHQMPKAVFETSFDGNSKRPRILFLLQLNGRNERQVKRLLKVLYSPYHYYYIHVDQRQLYMLTEMKIVAAKIPNVFVSPDAHSTIWGGASLLTMVQDAIRRSISIPLLSDWDYLINLSESDFPVMTLAEFEAQLRANPGKSYMSSHGYNTARFIQKQGFDFVFIECENQCENRMWRIGNRYLNRSKYLVVKVFDIGEFPRNLRVDGGSDWIVLHREFAEYSISDEELPTKLRALFASIILPVESFFHTVRLKTKISSNVFATFDIFSNSRISHKISLVVLFSLHVPLVIRRQCTFSVTTPCTKFIFQGCPVASICVAFSATLSIF</sequence>
<dbReference type="Proteomes" id="UP000268014">
    <property type="component" value="Unassembled WGS sequence"/>
</dbReference>
<dbReference type="Pfam" id="PF01822">
    <property type="entry name" value="WSC"/>
    <property type="match status" value="1"/>
</dbReference>
<dbReference type="GO" id="GO:0050650">
    <property type="term" value="P:chondroitin sulfate proteoglycan biosynthetic process"/>
    <property type="evidence" value="ECO:0007669"/>
    <property type="project" value="TreeGrafter"/>
</dbReference>
<evidence type="ECO:0000256" key="9">
    <source>
        <dbReference type="ARBA" id="ARBA00022692"/>
    </source>
</evidence>
<keyword evidence="17" id="KW-0325">Glycoprotein</keyword>
<gene>
    <name evidence="22" type="ORF">HPLM_LOCUS14170</name>
</gene>
<keyword evidence="9 20" id="KW-0812">Transmembrane</keyword>
<reference evidence="24" key="1">
    <citation type="submission" date="2017-02" db="UniProtKB">
        <authorList>
            <consortium name="WormBaseParasite"/>
        </authorList>
    </citation>
    <scope>IDENTIFICATION</scope>
</reference>
<dbReference type="PANTHER" id="PTHR46025:SF3">
    <property type="entry name" value="XYLOSYLTRANSFERASE OXT"/>
    <property type="match status" value="1"/>
</dbReference>
<dbReference type="EC" id="2.4.2.26" evidence="6"/>
<evidence type="ECO:0000256" key="20">
    <source>
        <dbReference type="SAM" id="Phobius"/>
    </source>
</evidence>
<dbReference type="GO" id="GO:0046872">
    <property type="term" value="F:metal ion binding"/>
    <property type="evidence" value="ECO:0007669"/>
    <property type="project" value="UniProtKB-KW"/>
</dbReference>
<evidence type="ECO:0000256" key="6">
    <source>
        <dbReference type="ARBA" id="ARBA00011972"/>
    </source>
</evidence>
<keyword evidence="12" id="KW-0735">Signal-anchor</keyword>
<name>A0A0N4WRQ1_HAEPC</name>
<evidence type="ECO:0000256" key="19">
    <source>
        <dbReference type="ARBA" id="ARBA00047847"/>
    </source>
</evidence>
<evidence type="ECO:0000259" key="21">
    <source>
        <dbReference type="PROSITE" id="PS51212"/>
    </source>
</evidence>
<keyword evidence="16" id="KW-1015">Disulfide bond</keyword>
<comment type="subcellular location">
    <subcellularLocation>
        <location evidence="2">Endoplasmic reticulum membrane</location>
        <topology evidence="2">Single-pass type II membrane protein</topology>
    </subcellularLocation>
    <subcellularLocation>
        <location evidence="1">Golgi apparatus membrane</location>
        <topology evidence="1">Single-pass type II membrane protein</topology>
    </subcellularLocation>
</comment>
<evidence type="ECO:0000256" key="14">
    <source>
        <dbReference type="ARBA" id="ARBA00023034"/>
    </source>
</evidence>